<sequence length="618" mass="71549">MKYQNKWNFFKFLWFYLLKKKFTFSFLIVVLLIMMILTMLVKIANSQEQAKLFLIAPIFFSLFASSVYGSNLAITIFKSMESEGLELLFSSKSISRQKIIFSRILVLLIFSFINCIVIFFSFILGLLTSIKIIDSSLYLIISFSSLITNFLCFMLFALIAAIIASKVSRRFAIAFTSLIFTPLLLIGNFSSYFSQTTINSFSKHLNNNFHEIKPYAFATKKMNDSYLIVSRDETSNLFNINNDQIGEKEKREKKLLEFENNLNNYFNSTKNNAIASQILGWTSAPYAFGILNSNYGTDYFNHKKIVASHFLNNIINYSKNDDTRYTYKLTKNSMLNQFQDKNGTFYLVPNAPLITDNVNYAQENWATNDIIYAWEKAETKTSLPQDSYGFTSVQDFAGKLKWPIIDWIIRNSNFDLQIKKIVENNLDNNLSYSQFIDLIKAEIKTLTFLVDLANKQLFNSEINILDYEKQIYIYTAIFYYIFYFDANSQLFKSLVNANNLNSNNQYQQQRFLVPISMADGEIRNYQIGGYSAYIPTLEAIVPETMQGTNDSGIDNNLKARVKLISDDNVQLFAKVSNVYQIERNVDTLANYNLVIFWSSITIILAIVVYYIYKNKDFK</sequence>
<protein>
    <submittedName>
        <fullName evidence="2">ABC transporter permease</fullName>
    </submittedName>
</protein>
<evidence type="ECO:0000313" key="2">
    <source>
        <dbReference type="EMBL" id="WGI36949.1"/>
    </source>
</evidence>
<keyword evidence="1" id="KW-0472">Membrane</keyword>
<keyword evidence="3" id="KW-1185">Reference proteome</keyword>
<dbReference type="EMBL" id="CP122979">
    <property type="protein sequence ID" value="WGI36949.1"/>
    <property type="molecule type" value="Genomic_DNA"/>
</dbReference>
<feature type="transmembrane region" description="Helical" evidence="1">
    <location>
        <begin position="21"/>
        <end position="41"/>
    </location>
</feature>
<reference evidence="2" key="1">
    <citation type="submission" date="2023-04" db="EMBL/GenBank/DDBJ databases">
        <title>Completed genome of Mycoplasma lagogenitalium type strain 12MS.</title>
        <authorList>
            <person name="Spergser J."/>
        </authorList>
    </citation>
    <scope>NUCLEOTIDE SEQUENCE</scope>
    <source>
        <strain evidence="2">12MS</strain>
    </source>
</reference>
<feature type="transmembrane region" description="Helical" evidence="1">
    <location>
        <begin position="591"/>
        <end position="612"/>
    </location>
</feature>
<accession>A0ABY8LUN9</accession>
<evidence type="ECO:0000256" key="1">
    <source>
        <dbReference type="SAM" id="Phobius"/>
    </source>
</evidence>
<feature type="transmembrane region" description="Helical" evidence="1">
    <location>
        <begin position="171"/>
        <end position="193"/>
    </location>
</feature>
<name>A0ABY8LUN9_9BACT</name>
<feature type="transmembrane region" description="Helical" evidence="1">
    <location>
        <begin position="100"/>
        <end position="125"/>
    </location>
</feature>
<feature type="transmembrane region" description="Helical" evidence="1">
    <location>
        <begin position="137"/>
        <end position="164"/>
    </location>
</feature>
<keyword evidence="1" id="KW-1133">Transmembrane helix</keyword>
<dbReference type="Proteomes" id="UP001179842">
    <property type="component" value="Chromosome"/>
</dbReference>
<organism evidence="2 3">
    <name type="scientific">Mesomycoplasma lagogenitalium</name>
    <dbReference type="NCBI Taxonomy" id="171286"/>
    <lineage>
        <taxon>Bacteria</taxon>
        <taxon>Bacillati</taxon>
        <taxon>Mycoplasmatota</taxon>
        <taxon>Mycoplasmoidales</taxon>
        <taxon>Metamycoplasmataceae</taxon>
        <taxon>Mesomycoplasma</taxon>
    </lineage>
</organism>
<gene>
    <name evidence="2" type="ORF">QEG99_01545</name>
</gene>
<evidence type="ECO:0000313" key="3">
    <source>
        <dbReference type="Proteomes" id="UP001179842"/>
    </source>
</evidence>
<proteinExistence type="predicted"/>
<feature type="transmembrane region" description="Helical" evidence="1">
    <location>
        <begin position="53"/>
        <end position="79"/>
    </location>
</feature>
<keyword evidence="1" id="KW-0812">Transmembrane</keyword>
<dbReference type="RefSeq" id="WP_280102252.1">
    <property type="nucleotide sequence ID" value="NZ_CP122979.1"/>
</dbReference>